<feature type="binding site" evidence="12">
    <location>
        <position position="394"/>
    </location>
    <ligand>
        <name>homogentisate</name>
        <dbReference type="ChEBI" id="CHEBI:16169"/>
    </ligand>
</feature>
<dbReference type="InterPro" id="IPR005708">
    <property type="entry name" value="Homogentis_dOase"/>
</dbReference>
<keyword evidence="6" id="KW-0828">Tyrosine catabolism</keyword>
<dbReference type="Pfam" id="PF20510">
    <property type="entry name" value="HgmA_N"/>
    <property type="match status" value="1"/>
</dbReference>
<evidence type="ECO:0000313" key="16">
    <source>
        <dbReference type="Proteomes" id="UP000031186"/>
    </source>
</evidence>
<dbReference type="GO" id="GO:0005737">
    <property type="term" value="C:cytoplasm"/>
    <property type="evidence" value="ECO:0007669"/>
    <property type="project" value="TreeGrafter"/>
</dbReference>
<dbReference type="SUPFAM" id="SSF51182">
    <property type="entry name" value="RmlC-like cupins"/>
    <property type="match status" value="1"/>
</dbReference>
<evidence type="ECO:0000256" key="11">
    <source>
        <dbReference type="PIRSR" id="PIRSR605708-1"/>
    </source>
</evidence>
<dbReference type="InterPro" id="IPR046451">
    <property type="entry name" value="HgmA_C"/>
</dbReference>
<dbReference type="AlphaFoldDB" id="A0A0B4GFM6"/>
<evidence type="ECO:0000256" key="12">
    <source>
        <dbReference type="PIRSR" id="PIRSR605708-2"/>
    </source>
</evidence>
<evidence type="ECO:0000256" key="1">
    <source>
        <dbReference type="ARBA" id="ARBA00001962"/>
    </source>
</evidence>
<reference evidence="15 16" key="1">
    <citation type="journal article" date="2014" name="Proc. Natl. Acad. Sci. U.S.A.">
        <title>Trajectory and genomic determinants of fungal-pathogen speciation and host adaptation.</title>
        <authorList>
            <person name="Hu X."/>
            <person name="Xiao G."/>
            <person name="Zheng P."/>
            <person name="Shang Y."/>
            <person name="Su Y."/>
            <person name="Zhang X."/>
            <person name="Liu X."/>
            <person name="Zhan S."/>
            <person name="St Leger R.J."/>
            <person name="Wang C."/>
        </authorList>
    </citation>
    <scope>NUCLEOTIDE SEQUENCE [LARGE SCALE GENOMIC DNA]</scope>
    <source>
        <strain evidence="15 16">ARSEF 549</strain>
    </source>
</reference>
<evidence type="ECO:0000313" key="15">
    <source>
        <dbReference type="EMBL" id="KID67009.1"/>
    </source>
</evidence>
<keyword evidence="16" id="KW-1185">Reference proteome</keyword>
<keyword evidence="9 12" id="KW-0408">Iron</keyword>
<evidence type="ECO:0000256" key="9">
    <source>
        <dbReference type="ARBA" id="ARBA00023004"/>
    </source>
</evidence>
<dbReference type="FunFam" id="2.60.120.10:FF:000034">
    <property type="entry name" value="Homogentisate 1,2-dioxygenase"/>
    <property type="match status" value="1"/>
</dbReference>
<keyword evidence="10" id="KW-0585">Phenylalanine catabolism</keyword>
<dbReference type="Gene3D" id="2.60.120.10">
    <property type="entry name" value="Jelly Rolls"/>
    <property type="match status" value="1"/>
</dbReference>
<comment type="similarity">
    <text evidence="3">Belongs to the homogentisate dioxygenase family.</text>
</comment>
<name>A0A0B4GFM6_METAF</name>
<comment type="caution">
    <text evidence="15">The sequence shown here is derived from an EMBL/GenBank/DDBJ whole genome shotgun (WGS) entry which is preliminary data.</text>
</comment>
<feature type="binding site" evidence="12">
    <location>
        <position position="394"/>
    </location>
    <ligand>
        <name>Fe cation</name>
        <dbReference type="ChEBI" id="CHEBI:24875"/>
    </ligand>
</feature>
<feature type="domain" description="Homogentisate 1,2-dioxygenase C-terminal" evidence="13">
    <location>
        <begin position="298"/>
        <end position="440"/>
    </location>
</feature>
<accession>A0A0B4GFM6</accession>
<feature type="domain" description="Homogentisate 1,2-dioxygenase N-terminal" evidence="14">
    <location>
        <begin position="13"/>
        <end position="296"/>
    </location>
</feature>
<evidence type="ECO:0000256" key="7">
    <source>
        <dbReference type="ARBA" id="ARBA00022964"/>
    </source>
</evidence>
<keyword evidence="5 12" id="KW-0479">Metal-binding</keyword>
<protein>
    <recommendedName>
        <fullName evidence="4">homogentisate 1,2-dioxygenase</fullName>
        <ecNumber evidence="4">1.13.11.5</ecNumber>
    </recommendedName>
</protein>
<gene>
    <name evidence="15" type="ORF">MAN_03767</name>
</gene>
<feature type="binding site" evidence="12">
    <location>
        <position position="353"/>
    </location>
    <ligand>
        <name>Fe cation</name>
        <dbReference type="ChEBI" id="CHEBI:24875"/>
    </ligand>
</feature>
<evidence type="ECO:0000256" key="10">
    <source>
        <dbReference type="ARBA" id="ARBA00023232"/>
    </source>
</evidence>
<dbReference type="PANTHER" id="PTHR11056">
    <property type="entry name" value="HOMOGENTISATE 1,2-DIOXYGENASE"/>
    <property type="match status" value="1"/>
</dbReference>
<dbReference type="HOGENOM" id="CLU_027174_0_0_1"/>
<dbReference type="CDD" id="cd07000">
    <property type="entry name" value="cupin_HGO_N"/>
    <property type="match status" value="1"/>
</dbReference>
<keyword evidence="7" id="KW-0223">Dioxygenase</keyword>
<proteinExistence type="inferred from homology"/>
<sequence length="451" mass="50334">MPVTKFAIPEKYNYLEGFGAYHQSEALPEANPVAANSPQVPPYGLYTERISGTSFTAPRAENLQTFMYRTSPTFEHGPFKLYVDYRLWPKPEAEQKLTVTPNSIKWHAFPVGAKGDWVTSQRMIAKAGDPTTKTGLAYHIYAAVEDMAPNSAFFSADGDYLIIPQAGTLDIKTELGSLLIRQNEIAVIPRGIRYRVTLPHGPARGYICELFQSHFTLPELGPIGSCSLANARDFQVPVACFDGRVDDESGHAKAGHGEEWSVISKMNSTLFVCTQDETPFNVAAWHGTYYPYKYDLGRFSVIGSTLYDHPDPSIFTVLTAPSHRQPGHAVVDFVIFPPRYNVMEDTFWPPYYHRNTMAEFVGSIINDQSPNSRWSRDASFKPFVTKLNNSMVPHGMDEATVKAARESVLEPTKVDDEGSINFLLESEMMMGVSEYALEAAQDEPFPVLSLK</sequence>
<evidence type="ECO:0000259" key="14">
    <source>
        <dbReference type="Pfam" id="PF20510"/>
    </source>
</evidence>
<evidence type="ECO:0000256" key="5">
    <source>
        <dbReference type="ARBA" id="ARBA00022723"/>
    </source>
</evidence>
<dbReference type="InterPro" id="IPR011051">
    <property type="entry name" value="RmlC_Cupin_sf"/>
</dbReference>
<comment type="pathway">
    <text evidence="2">Amino-acid degradation; L-phenylalanine degradation; acetoacetate and fumarate from L-phenylalanine: step 4/6.</text>
</comment>
<organism evidence="15 16">
    <name type="scientific">Metarhizium anisopliae (strain ARSEF 549)</name>
    <dbReference type="NCBI Taxonomy" id="3151832"/>
    <lineage>
        <taxon>Eukaryota</taxon>
        <taxon>Fungi</taxon>
        <taxon>Dikarya</taxon>
        <taxon>Ascomycota</taxon>
        <taxon>Pezizomycotina</taxon>
        <taxon>Sordariomycetes</taxon>
        <taxon>Hypocreomycetidae</taxon>
        <taxon>Hypocreales</taxon>
        <taxon>Clavicipitaceae</taxon>
        <taxon>Metarhizium</taxon>
    </lineage>
</organism>
<dbReference type="PANTHER" id="PTHR11056:SF0">
    <property type="entry name" value="HOMOGENTISATE 1,2-DIOXYGENASE"/>
    <property type="match status" value="1"/>
</dbReference>
<evidence type="ECO:0000256" key="4">
    <source>
        <dbReference type="ARBA" id="ARBA00013127"/>
    </source>
</evidence>
<evidence type="ECO:0000256" key="2">
    <source>
        <dbReference type="ARBA" id="ARBA00004704"/>
    </source>
</evidence>
<evidence type="ECO:0000256" key="3">
    <source>
        <dbReference type="ARBA" id="ARBA00007757"/>
    </source>
</evidence>
<evidence type="ECO:0000256" key="6">
    <source>
        <dbReference type="ARBA" id="ARBA00022878"/>
    </source>
</evidence>
<dbReference type="VEuPathDB" id="FungiDB:MAN_03767"/>
<dbReference type="InterPro" id="IPR014710">
    <property type="entry name" value="RmlC-like_jellyroll"/>
</dbReference>
<dbReference type="GO" id="GO:0006572">
    <property type="term" value="P:L-tyrosine catabolic process"/>
    <property type="evidence" value="ECO:0007669"/>
    <property type="project" value="UniProtKB-KW"/>
</dbReference>
<dbReference type="GO" id="GO:0046872">
    <property type="term" value="F:metal ion binding"/>
    <property type="evidence" value="ECO:0007669"/>
    <property type="project" value="UniProtKB-KW"/>
</dbReference>
<dbReference type="GO" id="GO:0006559">
    <property type="term" value="P:L-phenylalanine catabolic process"/>
    <property type="evidence" value="ECO:0007669"/>
    <property type="project" value="UniProtKB-UniPathway"/>
</dbReference>
<evidence type="ECO:0000256" key="8">
    <source>
        <dbReference type="ARBA" id="ARBA00023002"/>
    </source>
</evidence>
<dbReference type="EMBL" id="AZNF01000004">
    <property type="protein sequence ID" value="KID67009.1"/>
    <property type="molecule type" value="Genomic_DNA"/>
</dbReference>
<dbReference type="InterPro" id="IPR046452">
    <property type="entry name" value="HgmA_N"/>
</dbReference>
<feature type="active site" description="Proton acceptor" evidence="11">
    <location>
        <position position="309"/>
    </location>
</feature>
<feature type="non-terminal residue" evidence="15">
    <location>
        <position position="1"/>
    </location>
</feature>
<dbReference type="EC" id="1.13.11.5" evidence="4"/>
<keyword evidence="8" id="KW-0560">Oxidoreductase</keyword>
<feature type="binding site" evidence="12">
    <location>
        <position position="359"/>
    </location>
    <ligand>
        <name>Fe cation</name>
        <dbReference type="ChEBI" id="CHEBI:24875"/>
    </ligand>
</feature>
<evidence type="ECO:0000259" key="13">
    <source>
        <dbReference type="Pfam" id="PF04209"/>
    </source>
</evidence>
<dbReference type="Pfam" id="PF04209">
    <property type="entry name" value="HgmA_C"/>
    <property type="match status" value="1"/>
</dbReference>
<dbReference type="UniPathway" id="UPA00139">
    <property type="reaction ID" value="UER00339"/>
</dbReference>
<dbReference type="Proteomes" id="UP000031186">
    <property type="component" value="Unassembled WGS sequence"/>
</dbReference>
<dbReference type="GO" id="GO:0004411">
    <property type="term" value="F:homogentisate 1,2-dioxygenase activity"/>
    <property type="evidence" value="ECO:0007669"/>
    <property type="project" value="UniProtKB-EC"/>
</dbReference>
<comment type="cofactor">
    <cofactor evidence="1 12">
        <name>Fe cation</name>
        <dbReference type="ChEBI" id="CHEBI:24875"/>
    </cofactor>
</comment>